<dbReference type="AlphaFoldDB" id="A0A2P5HS61"/>
<dbReference type="InterPro" id="IPR036259">
    <property type="entry name" value="MFS_trans_sf"/>
</dbReference>
<evidence type="ECO:0000256" key="5">
    <source>
        <dbReference type="ARBA" id="ARBA00023136"/>
    </source>
</evidence>
<gene>
    <name evidence="7" type="ORF">DHEL01_v208576</name>
</gene>
<evidence type="ECO:0000256" key="1">
    <source>
        <dbReference type="ARBA" id="ARBA00004651"/>
    </source>
</evidence>
<dbReference type="EMBL" id="MAVT02000875">
    <property type="protein sequence ID" value="POS73035.1"/>
    <property type="molecule type" value="Genomic_DNA"/>
</dbReference>
<feature type="transmembrane region" description="Helical" evidence="6">
    <location>
        <begin position="259"/>
        <end position="281"/>
    </location>
</feature>
<comment type="subcellular location">
    <subcellularLocation>
        <location evidence="1">Cell membrane</location>
        <topology evidence="1">Multi-pass membrane protein</topology>
    </subcellularLocation>
</comment>
<comment type="caution">
    <text evidence="7">The sequence shown here is derived from an EMBL/GenBank/DDBJ whole genome shotgun (WGS) entry which is preliminary data.</text>
</comment>
<dbReference type="Proteomes" id="UP000094444">
    <property type="component" value="Unassembled WGS sequence"/>
</dbReference>
<feature type="transmembrane region" description="Helical" evidence="6">
    <location>
        <begin position="104"/>
        <end position="127"/>
    </location>
</feature>
<evidence type="ECO:0008006" key="9">
    <source>
        <dbReference type="Google" id="ProtNLM"/>
    </source>
</evidence>
<dbReference type="PANTHER" id="PTHR23513">
    <property type="entry name" value="INTEGRAL MEMBRANE EFFLUX PROTEIN-RELATED"/>
    <property type="match status" value="1"/>
</dbReference>
<feature type="transmembrane region" description="Helical" evidence="6">
    <location>
        <begin position="220"/>
        <end position="238"/>
    </location>
</feature>
<dbReference type="PANTHER" id="PTHR23513:SF6">
    <property type="entry name" value="MAJOR FACILITATOR SUPERFAMILY ASSOCIATED DOMAIN-CONTAINING PROTEIN"/>
    <property type="match status" value="1"/>
</dbReference>
<feature type="transmembrane region" description="Helical" evidence="6">
    <location>
        <begin position="382"/>
        <end position="406"/>
    </location>
</feature>
<dbReference type="Gene3D" id="1.20.1250.20">
    <property type="entry name" value="MFS general substrate transporter like domains"/>
    <property type="match status" value="1"/>
</dbReference>
<feature type="transmembrane region" description="Helical" evidence="6">
    <location>
        <begin position="426"/>
        <end position="446"/>
    </location>
</feature>
<proteinExistence type="predicted"/>
<dbReference type="InParanoid" id="A0A2P5HS61"/>
<accession>A0A2P5HS61</accession>
<evidence type="ECO:0000313" key="8">
    <source>
        <dbReference type="Proteomes" id="UP000094444"/>
    </source>
</evidence>
<feature type="transmembrane region" description="Helical" evidence="6">
    <location>
        <begin position="325"/>
        <end position="348"/>
    </location>
</feature>
<feature type="transmembrane region" description="Helical" evidence="6">
    <location>
        <begin position="24"/>
        <end position="50"/>
    </location>
</feature>
<dbReference type="GO" id="GO:0005886">
    <property type="term" value="C:plasma membrane"/>
    <property type="evidence" value="ECO:0007669"/>
    <property type="project" value="UniProtKB-SubCell"/>
</dbReference>
<keyword evidence="2" id="KW-1003">Cell membrane</keyword>
<feature type="transmembrane region" description="Helical" evidence="6">
    <location>
        <begin position="467"/>
        <end position="489"/>
    </location>
</feature>
<organism evidence="7 8">
    <name type="scientific">Diaporthe helianthi</name>
    <dbReference type="NCBI Taxonomy" id="158607"/>
    <lineage>
        <taxon>Eukaryota</taxon>
        <taxon>Fungi</taxon>
        <taxon>Dikarya</taxon>
        <taxon>Ascomycota</taxon>
        <taxon>Pezizomycotina</taxon>
        <taxon>Sordariomycetes</taxon>
        <taxon>Sordariomycetidae</taxon>
        <taxon>Diaporthales</taxon>
        <taxon>Diaporthaceae</taxon>
        <taxon>Diaporthe</taxon>
    </lineage>
</organism>
<evidence type="ECO:0000256" key="2">
    <source>
        <dbReference type="ARBA" id="ARBA00022475"/>
    </source>
</evidence>
<name>A0A2P5HS61_DIAHE</name>
<feature type="transmembrane region" description="Helical" evidence="6">
    <location>
        <begin position="70"/>
        <end position="92"/>
    </location>
</feature>
<sequence length="547" mass="60116">MPKNIFKEAIDGLKEFSPSERRNIILYIIGIMIYKFGLECFNGSIVALATNRYDYDASLSGTTSKTFERVGLLTGLNQAMQCVGSIIIAPLIKQYPTKNVLSGAIMVFGIFTAILLIVDAATGGTWIPEEYKGLNHPDDQFEYYGKFNTDGMIPIYAVCGVAYGMVELIRRIIPRDIVGGNVQKLRRMDSVVHVFYEITGTTGAFVTALVLIPQLGNNRAFIVTPVAFLFCAISWFFISDLGHKENKDKGQVLANQPGYIKATLGGFWLFFESIGVGAKILFTSRKFIWLVPGYAIALYGHRYLENGIAPQVARRYLGQSGWSQLMVGGSNMGELLGALVVFLSNNYVQTPMPWLRLDSLFLLIVWYIPFWRPPRNQVGQAWLVAATFVPISFGWAAGDVSLAAYIQASLARLESKNKNVSALGAVMAFLYSFYIVMYAILGTFLGRYLDGVYNASGGSDGGSISDGLVYTAGVQFTIIFLLVLASTFVPKGAVAFNPKMLYGETLDDEVDMKQTDSADNSPVVRPGSHKNTYGFDVGDEKKPAIVI</sequence>
<evidence type="ECO:0000256" key="6">
    <source>
        <dbReference type="SAM" id="Phobius"/>
    </source>
</evidence>
<feature type="transmembrane region" description="Helical" evidence="6">
    <location>
        <begin position="194"/>
        <end position="214"/>
    </location>
</feature>
<feature type="transmembrane region" description="Helical" evidence="6">
    <location>
        <begin position="153"/>
        <end position="173"/>
    </location>
</feature>
<evidence type="ECO:0000313" key="7">
    <source>
        <dbReference type="EMBL" id="POS73035.1"/>
    </source>
</evidence>
<keyword evidence="5 6" id="KW-0472">Membrane</keyword>
<protein>
    <recommendedName>
        <fullName evidence="9">Major facilitator superfamily transporter</fullName>
    </recommendedName>
</protein>
<feature type="transmembrane region" description="Helical" evidence="6">
    <location>
        <begin position="354"/>
        <end position="370"/>
    </location>
</feature>
<keyword evidence="8" id="KW-1185">Reference proteome</keyword>
<dbReference type="OrthoDB" id="5344169at2759"/>
<reference evidence="7" key="1">
    <citation type="submission" date="2017-09" db="EMBL/GenBank/DDBJ databases">
        <title>Polyketide synthases of a Diaporthe helianthi virulent isolate.</title>
        <authorList>
            <person name="Baroncelli R."/>
        </authorList>
    </citation>
    <scope>NUCLEOTIDE SEQUENCE [LARGE SCALE GENOMIC DNA]</scope>
    <source>
        <strain evidence="7">7/96</strain>
    </source>
</reference>
<keyword evidence="3 6" id="KW-0812">Transmembrane</keyword>
<evidence type="ECO:0000256" key="3">
    <source>
        <dbReference type="ARBA" id="ARBA00022692"/>
    </source>
</evidence>
<keyword evidence="4 6" id="KW-1133">Transmembrane helix</keyword>
<dbReference type="SUPFAM" id="SSF103473">
    <property type="entry name" value="MFS general substrate transporter"/>
    <property type="match status" value="1"/>
</dbReference>
<evidence type="ECO:0000256" key="4">
    <source>
        <dbReference type="ARBA" id="ARBA00022989"/>
    </source>
</evidence>